<evidence type="ECO:0000313" key="3">
    <source>
        <dbReference type="Proteomes" id="UP000237662"/>
    </source>
</evidence>
<organism evidence="2 3">
    <name type="scientific">Neolewinella xylanilytica</name>
    <dbReference type="NCBI Taxonomy" id="1514080"/>
    <lineage>
        <taxon>Bacteria</taxon>
        <taxon>Pseudomonadati</taxon>
        <taxon>Bacteroidota</taxon>
        <taxon>Saprospiria</taxon>
        <taxon>Saprospirales</taxon>
        <taxon>Lewinellaceae</taxon>
        <taxon>Neolewinella</taxon>
    </lineage>
</organism>
<feature type="transmembrane region" description="Helical" evidence="1">
    <location>
        <begin position="131"/>
        <end position="147"/>
    </location>
</feature>
<keyword evidence="1" id="KW-1133">Transmembrane helix</keyword>
<dbReference type="AlphaFoldDB" id="A0A2S6I912"/>
<gene>
    <name evidence="2" type="ORF">CLV84_0933</name>
</gene>
<evidence type="ECO:0000256" key="1">
    <source>
        <dbReference type="SAM" id="Phobius"/>
    </source>
</evidence>
<feature type="transmembrane region" description="Helical" evidence="1">
    <location>
        <begin position="177"/>
        <end position="208"/>
    </location>
</feature>
<feature type="transmembrane region" description="Helical" evidence="1">
    <location>
        <begin position="294"/>
        <end position="315"/>
    </location>
</feature>
<reference evidence="2 3" key="1">
    <citation type="submission" date="2018-02" db="EMBL/GenBank/DDBJ databases">
        <title>Genomic Encyclopedia of Archaeal and Bacterial Type Strains, Phase II (KMG-II): from individual species to whole genera.</title>
        <authorList>
            <person name="Goeker M."/>
        </authorList>
    </citation>
    <scope>NUCLEOTIDE SEQUENCE [LARGE SCALE GENOMIC DNA]</scope>
    <source>
        <strain evidence="2 3">DSM 29526</strain>
    </source>
</reference>
<comment type="caution">
    <text evidence="2">The sequence shown here is derived from an EMBL/GenBank/DDBJ whole genome shotgun (WGS) entry which is preliminary data.</text>
</comment>
<proteinExistence type="predicted"/>
<feature type="transmembrane region" description="Helical" evidence="1">
    <location>
        <begin position="98"/>
        <end position="119"/>
    </location>
</feature>
<dbReference type="Proteomes" id="UP000237662">
    <property type="component" value="Unassembled WGS sequence"/>
</dbReference>
<keyword evidence="1" id="KW-0472">Membrane</keyword>
<evidence type="ECO:0000313" key="2">
    <source>
        <dbReference type="EMBL" id="PPK87972.1"/>
    </source>
</evidence>
<accession>A0A2S6I912</accession>
<keyword evidence="3" id="KW-1185">Reference proteome</keyword>
<feature type="transmembrane region" description="Helical" evidence="1">
    <location>
        <begin position="327"/>
        <end position="347"/>
    </location>
</feature>
<protein>
    <submittedName>
        <fullName evidence="2">Uncharacterized protein</fullName>
    </submittedName>
</protein>
<dbReference type="RefSeq" id="WP_146088711.1">
    <property type="nucleotide sequence ID" value="NZ_PTJC01000005.1"/>
</dbReference>
<dbReference type="OrthoDB" id="975915at2"/>
<keyword evidence="1" id="KW-0812">Transmembrane</keyword>
<name>A0A2S6I912_9BACT</name>
<dbReference type="EMBL" id="PTJC01000005">
    <property type="protein sequence ID" value="PPK87972.1"/>
    <property type="molecule type" value="Genomic_DNA"/>
</dbReference>
<sequence>MTLVLILVLTTIMAAVMINGHASELRHSKGAIWGLYAYHTLFCLIYFLWALVNNSDSKAYYSDTLRASRGGSWLEIYDFGTPFIEFLAYPFVNGLALPYVSVMFLFGFFGFIGFFYLYLFVSEQIQFRHKLLGIDIILLLFFLPIAHFYSASLGKGAVILAGMGLLFYGLNRIGKRLIFLLLGVFIVLHVRAHIMAAVCGAAVLAAVFSNRGIKNWQKVIIVVVSLAALGPLFQQTFAYVGVDATDAEAIEEWSEKRTTDLKKANSAVDIENYSQPMKLFTFLFRPLFIDSPNALGLIVSVENLIYLILFLRCFNPRFLRFIIQAPWMVKMALTTFFVVSIALAQISSNMGIAIRQKSQVTYLFVFVLLAYADYAYRTERKLVIGE</sequence>
<feature type="transmembrane region" description="Helical" evidence="1">
    <location>
        <begin position="32"/>
        <end position="52"/>
    </location>
</feature>
<feature type="transmembrane region" description="Helical" evidence="1">
    <location>
        <begin position="359"/>
        <end position="376"/>
    </location>
</feature>